<sequence>MFFTFFLQGPLGTFKAAVGGGRPDGWTGDALKSQIELLGVHLFFFHSRKPTGMLKSHTAPVICIHVSAEDNKIFSMPTDNTIKVFALLCFDALSNVVSDREGVPFMFSFPSL</sequence>
<dbReference type="SUPFAM" id="SSF50978">
    <property type="entry name" value="WD40 repeat-like"/>
    <property type="match status" value="1"/>
</dbReference>
<keyword evidence="2" id="KW-1185">Reference proteome</keyword>
<evidence type="ECO:0000313" key="1">
    <source>
        <dbReference type="EMBL" id="KAJ8785610.1"/>
    </source>
</evidence>
<name>A0AB34H4L3_ESCRO</name>
<dbReference type="AlphaFoldDB" id="A0AB34H4L3"/>
<gene>
    <name evidence="1" type="ORF">J1605_007207</name>
</gene>
<proteinExistence type="predicted"/>
<dbReference type="EMBL" id="JAIQCJ010002014">
    <property type="protein sequence ID" value="KAJ8785610.1"/>
    <property type="molecule type" value="Genomic_DNA"/>
</dbReference>
<comment type="caution">
    <text evidence="1">The sequence shown here is derived from an EMBL/GenBank/DDBJ whole genome shotgun (WGS) entry which is preliminary data.</text>
</comment>
<dbReference type="InterPro" id="IPR036322">
    <property type="entry name" value="WD40_repeat_dom_sf"/>
</dbReference>
<evidence type="ECO:0000313" key="2">
    <source>
        <dbReference type="Proteomes" id="UP001159641"/>
    </source>
</evidence>
<organism evidence="1 2">
    <name type="scientific">Eschrichtius robustus</name>
    <name type="common">California gray whale</name>
    <name type="synonym">Eschrichtius gibbosus</name>
    <dbReference type="NCBI Taxonomy" id="9764"/>
    <lineage>
        <taxon>Eukaryota</taxon>
        <taxon>Metazoa</taxon>
        <taxon>Chordata</taxon>
        <taxon>Craniata</taxon>
        <taxon>Vertebrata</taxon>
        <taxon>Euteleostomi</taxon>
        <taxon>Mammalia</taxon>
        <taxon>Eutheria</taxon>
        <taxon>Laurasiatheria</taxon>
        <taxon>Artiodactyla</taxon>
        <taxon>Whippomorpha</taxon>
        <taxon>Cetacea</taxon>
        <taxon>Mysticeti</taxon>
        <taxon>Eschrichtiidae</taxon>
        <taxon>Eschrichtius</taxon>
    </lineage>
</organism>
<dbReference type="Proteomes" id="UP001159641">
    <property type="component" value="Unassembled WGS sequence"/>
</dbReference>
<reference evidence="1 2" key="1">
    <citation type="submission" date="2022-11" db="EMBL/GenBank/DDBJ databases">
        <title>Whole genome sequence of Eschrichtius robustus ER-17-0199.</title>
        <authorList>
            <person name="Bruniche-Olsen A."/>
            <person name="Black A.N."/>
            <person name="Fields C.J."/>
            <person name="Walden K."/>
            <person name="Dewoody J.A."/>
        </authorList>
    </citation>
    <scope>NUCLEOTIDE SEQUENCE [LARGE SCALE GENOMIC DNA]</scope>
    <source>
        <strain evidence="1">ER-17-0199</strain>
        <tissue evidence="1">Blubber</tissue>
    </source>
</reference>
<accession>A0AB34H4L3</accession>
<protein>
    <submittedName>
        <fullName evidence="1">Uncharacterized protein</fullName>
    </submittedName>
</protein>